<evidence type="ECO:0000313" key="1">
    <source>
        <dbReference type="EMBL" id="XCD03179.1"/>
    </source>
</evidence>
<sequence length="54" mass="6327">MKFSYYIYVNDVRLATFTTLRKANEAYTLIFDALRVLDISDFPVSIRCEEVSEV</sequence>
<name>A0AAU8ATF3_9VIRU</name>
<reference evidence="1" key="1">
    <citation type="submission" date="2024-03" db="EMBL/GenBank/DDBJ databases">
        <title>Diverse circular DNA viruses in blood, oral, and fecal samples of captive lemurs.</title>
        <authorList>
            <person name="Paietta E.N."/>
            <person name="Kraberger S."/>
            <person name="Lund M.C."/>
            <person name="Custer J.M."/>
            <person name="Vargas K.M."/>
            <person name="Ehmke E.E."/>
            <person name="Yoder A.D."/>
            <person name="Varsani A."/>
        </authorList>
    </citation>
    <scope>NUCLEOTIDE SEQUENCE</scope>
    <source>
        <strain evidence="1">Duke_17_2139</strain>
    </source>
</reference>
<evidence type="ECO:0008006" key="2">
    <source>
        <dbReference type="Google" id="ProtNLM"/>
    </source>
</evidence>
<organism evidence="1">
    <name type="scientific">Dulem virus 185</name>
    <dbReference type="NCBI Taxonomy" id="3145662"/>
    <lineage>
        <taxon>Viruses</taxon>
        <taxon>Monodnaviria</taxon>
        <taxon>Sangervirae</taxon>
        <taxon>Phixviricota</taxon>
        <taxon>Malgrandaviricetes</taxon>
        <taxon>Petitvirales</taxon>
        <taxon>Microviridae</taxon>
        <taxon>Microvirus</taxon>
    </lineage>
</organism>
<dbReference type="EMBL" id="PP511324">
    <property type="protein sequence ID" value="XCD03179.1"/>
    <property type="molecule type" value="Genomic_DNA"/>
</dbReference>
<proteinExistence type="predicted"/>
<accession>A0AAU8ATF3</accession>
<protein>
    <recommendedName>
        <fullName evidence="2">Phage protein</fullName>
    </recommendedName>
</protein>